<reference evidence="1" key="1">
    <citation type="submission" date="2021-06" db="EMBL/GenBank/DDBJ databases">
        <authorList>
            <person name="Kallberg Y."/>
            <person name="Tangrot J."/>
            <person name="Rosling A."/>
        </authorList>
    </citation>
    <scope>NUCLEOTIDE SEQUENCE</scope>
    <source>
        <strain evidence="1">MA461A</strain>
    </source>
</reference>
<gene>
    <name evidence="1" type="ORF">RPERSI_LOCUS682</name>
</gene>
<name>A0ACA9KHJ4_9GLOM</name>
<organism evidence="1 2">
    <name type="scientific">Racocetra persica</name>
    <dbReference type="NCBI Taxonomy" id="160502"/>
    <lineage>
        <taxon>Eukaryota</taxon>
        <taxon>Fungi</taxon>
        <taxon>Fungi incertae sedis</taxon>
        <taxon>Mucoromycota</taxon>
        <taxon>Glomeromycotina</taxon>
        <taxon>Glomeromycetes</taxon>
        <taxon>Diversisporales</taxon>
        <taxon>Gigasporaceae</taxon>
        <taxon>Racocetra</taxon>
    </lineage>
</organism>
<evidence type="ECO:0000313" key="1">
    <source>
        <dbReference type="EMBL" id="CAG8473409.1"/>
    </source>
</evidence>
<protein>
    <submittedName>
        <fullName evidence="1">18248_t:CDS:1</fullName>
    </submittedName>
</protein>
<comment type="caution">
    <text evidence="1">The sequence shown here is derived from an EMBL/GenBank/DDBJ whole genome shotgun (WGS) entry which is preliminary data.</text>
</comment>
<dbReference type="EMBL" id="CAJVQC010000535">
    <property type="protein sequence ID" value="CAG8473409.1"/>
    <property type="molecule type" value="Genomic_DNA"/>
</dbReference>
<feature type="non-terminal residue" evidence="1">
    <location>
        <position position="1"/>
    </location>
</feature>
<dbReference type="Proteomes" id="UP000789920">
    <property type="component" value="Unassembled WGS sequence"/>
</dbReference>
<keyword evidence="2" id="KW-1185">Reference proteome</keyword>
<evidence type="ECO:0000313" key="2">
    <source>
        <dbReference type="Proteomes" id="UP000789920"/>
    </source>
</evidence>
<accession>A0ACA9KHJ4</accession>
<sequence length="58" mass="6863">EALKVCFYCDKKGYIKKDYEELKALIETRKLLREAKEQREKAKSIVSNSPEIAFSEFF</sequence>
<proteinExistence type="predicted"/>